<dbReference type="AlphaFoldDB" id="A0A1H7K080"/>
<gene>
    <name evidence="2" type="ORF">SAMN05661044_01188</name>
</gene>
<dbReference type="Pfam" id="PF00027">
    <property type="entry name" value="cNMP_binding"/>
    <property type="match status" value="1"/>
</dbReference>
<dbReference type="RefSeq" id="WP_202907749.1">
    <property type="nucleotide sequence ID" value="NZ_FOAF01000001.1"/>
</dbReference>
<dbReference type="GO" id="GO:0016301">
    <property type="term" value="F:kinase activity"/>
    <property type="evidence" value="ECO:0007669"/>
    <property type="project" value="UniProtKB-KW"/>
</dbReference>
<feature type="domain" description="Cyclic nucleotide-binding" evidence="1">
    <location>
        <begin position="5"/>
        <end position="104"/>
    </location>
</feature>
<dbReference type="InterPro" id="IPR000595">
    <property type="entry name" value="cNMP-bd_dom"/>
</dbReference>
<protein>
    <submittedName>
        <fullName evidence="2">cAMP-binding domain of CRP or a regulatory subunit of cAMP-dependent protein kinases</fullName>
    </submittedName>
</protein>
<keyword evidence="2" id="KW-0808">Transferase</keyword>
<dbReference type="InterPro" id="IPR018490">
    <property type="entry name" value="cNMP-bd_dom_sf"/>
</dbReference>
<dbReference type="Proteomes" id="UP000199421">
    <property type="component" value="Unassembled WGS sequence"/>
</dbReference>
<evidence type="ECO:0000313" key="3">
    <source>
        <dbReference type="Proteomes" id="UP000199421"/>
    </source>
</evidence>
<keyword evidence="2" id="KW-0418">Kinase</keyword>
<reference evidence="3" key="1">
    <citation type="submission" date="2016-10" db="EMBL/GenBank/DDBJ databases">
        <authorList>
            <person name="Varghese N."/>
            <person name="Submissions S."/>
        </authorList>
    </citation>
    <scope>NUCLEOTIDE SEQUENCE [LARGE SCALE GENOMIC DNA]</scope>
    <source>
        <strain evidence="3">DSM 18733</strain>
    </source>
</reference>
<evidence type="ECO:0000259" key="1">
    <source>
        <dbReference type="PROSITE" id="PS50042"/>
    </source>
</evidence>
<dbReference type="CDD" id="cd00038">
    <property type="entry name" value="CAP_ED"/>
    <property type="match status" value="1"/>
</dbReference>
<dbReference type="EMBL" id="FOAF01000001">
    <property type="protein sequence ID" value="SEK80331.1"/>
    <property type="molecule type" value="Genomic_DNA"/>
</dbReference>
<proteinExistence type="predicted"/>
<organism evidence="2 3">
    <name type="scientific">Olivibacter domesticus</name>
    <name type="common">Pseudosphingobacterium domesticum</name>
    <dbReference type="NCBI Taxonomy" id="407022"/>
    <lineage>
        <taxon>Bacteria</taxon>
        <taxon>Pseudomonadati</taxon>
        <taxon>Bacteroidota</taxon>
        <taxon>Sphingobacteriia</taxon>
        <taxon>Sphingobacteriales</taxon>
        <taxon>Sphingobacteriaceae</taxon>
        <taxon>Olivibacter</taxon>
    </lineage>
</organism>
<dbReference type="PROSITE" id="PS50042">
    <property type="entry name" value="CNMP_BINDING_3"/>
    <property type="match status" value="1"/>
</dbReference>
<accession>A0A1H7K080</accession>
<dbReference type="InterPro" id="IPR014710">
    <property type="entry name" value="RmlC-like_jellyroll"/>
</dbReference>
<evidence type="ECO:0000313" key="2">
    <source>
        <dbReference type="EMBL" id="SEK80331.1"/>
    </source>
</evidence>
<sequence length="185" mass="22029">MDKRILTEMNEQELNLLHQYLFKAGIEKKYKKGTNIIQEGHVSNRFYLLKKGLIRGWTSNNGKEITFQFLFENRLFCATESFFYNTPCSYSMETIENSILLSIDSKEMDLLQKDEFFLKLFNKYLISRLASYQHLLISRIQDKPEIRYKKLLEENPQLLLRVPQHYIASYLGITAVSLSRIRNRR</sequence>
<dbReference type="STRING" id="407022.SAMN05661044_01188"/>
<dbReference type="Gene3D" id="2.60.120.10">
    <property type="entry name" value="Jelly Rolls"/>
    <property type="match status" value="1"/>
</dbReference>
<name>A0A1H7K080_OLID1</name>
<dbReference type="SUPFAM" id="SSF51206">
    <property type="entry name" value="cAMP-binding domain-like"/>
    <property type="match status" value="1"/>
</dbReference>
<keyword evidence="3" id="KW-1185">Reference proteome</keyword>